<keyword evidence="6 10" id="KW-0067">ATP-binding</keyword>
<dbReference type="PROSITE" id="PS00211">
    <property type="entry name" value="ABC_TRANSPORTER_1"/>
    <property type="match status" value="1"/>
</dbReference>
<evidence type="ECO:0000256" key="5">
    <source>
        <dbReference type="ARBA" id="ARBA00022741"/>
    </source>
</evidence>
<gene>
    <name evidence="10" type="ORF">BC793_101104</name>
</gene>
<evidence type="ECO:0000313" key="11">
    <source>
        <dbReference type="Proteomes" id="UP000245697"/>
    </source>
</evidence>
<keyword evidence="2" id="KW-0813">Transport</keyword>
<dbReference type="CDD" id="cd03216">
    <property type="entry name" value="ABC_Carb_Monos_I"/>
    <property type="match status" value="1"/>
</dbReference>
<evidence type="ECO:0000256" key="3">
    <source>
        <dbReference type="ARBA" id="ARBA00022475"/>
    </source>
</evidence>
<evidence type="ECO:0000256" key="4">
    <source>
        <dbReference type="ARBA" id="ARBA00022737"/>
    </source>
</evidence>
<accession>A0A316FVK3</accession>
<proteinExistence type="predicted"/>
<dbReference type="SMART" id="SM00382">
    <property type="entry name" value="AAA"/>
    <property type="match status" value="2"/>
</dbReference>
<dbReference type="InterPro" id="IPR050107">
    <property type="entry name" value="ABC_carbohydrate_import_ATPase"/>
</dbReference>
<evidence type="ECO:0000256" key="2">
    <source>
        <dbReference type="ARBA" id="ARBA00022448"/>
    </source>
</evidence>
<dbReference type="InterPro" id="IPR003439">
    <property type="entry name" value="ABC_transporter-like_ATP-bd"/>
</dbReference>
<evidence type="ECO:0000256" key="1">
    <source>
        <dbReference type="ARBA" id="ARBA00004202"/>
    </source>
</evidence>
<name>A0A316FVK3_9ACTN</name>
<keyword evidence="8" id="KW-0472">Membrane</keyword>
<evidence type="ECO:0000256" key="8">
    <source>
        <dbReference type="ARBA" id="ARBA00023136"/>
    </source>
</evidence>
<evidence type="ECO:0000259" key="9">
    <source>
        <dbReference type="PROSITE" id="PS50893"/>
    </source>
</evidence>
<dbReference type="GO" id="GO:0016887">
    <property type="term" value="F:ATP hydrolysis activity"/>
    <property type="evidence" value="ECO:0007669"/>
    <property type="project" value="InterPro"/>
</dbReference>
<dbReference type="GO" id="GO:0005886">
    <property type="term" value="C:plasma membrane"/>
    <property type="evidence" value="ECO:0007669"/>
    <property type="project" value="UniProtKB-SubCell"/>
</dbReference>
<keyword evidence="5" id="KW-0547">Nucleotide-binding</keyword>
<dbReference type="PANTHER" id="PTHR43790:SF9">
    <property type="entry name" value="GALACTOFURANOSE TRANSPORTER ATP-BINDING PROTEIN YTFR"/>
    <property type="match status" value="1"/>
</dbReference>
<dbReference type="CDD" id="cd03215">
    <property type="entry name" value="ABC_Carb_Monos_II"/>
    <property type="match status" value="1"/>
</dbReference>
<dbReference type="PANTHER" id="PTHR43790">
    <property type="entry name" value="CARBOHYDRATE TRANSPORT ATP-BINDING PROTEIN MG119-RELATED"/>
    <property type="match status" value="1"/>
</dbReference>
<organism evidence="10 11">
    <name type="scientific">Actinoplanes xinjiangensis</name>
    <dbReference type="NCBI Taxonomy" id="512350"/>
    <lineage>
        <taxon>Bacteria</taxon>
        <taxon>Bacillati</taxon>
        <taxon>Actinomycetota</taxon>
        <taxon>Actinomycetes</taxon>
        <taxon>Micromonosporales</taxon>
        <taxon>Micromonosporaceae</taxon>
        <taxon>Actinoplanes</taxon>
    </lineage>
</organism>
<comment type="caution">
    <text evidence="10">The sequence shown here is derived from an EMBL/GenBank/DDBJ whole genome shotgun (WGS) entry which is preliminary data.</text>
</comment>
<keyword evidence="4" id="KW-0677">Repeat</keyword>
<feature type="domain" description="ABC transporter" evidence="9">
    <location>
        <begin position="30"/>
        <end position="266"/>
    </location>
</feature>
<dbReference type="FunFam" id="3.40.50.300:FF:000127">
    <property type="entry name" value="Ribose import ATP-binding protein RbsA"/>
    <property type="match status" value="1"/>
</dbReference>
<evidence type="ECO:0000256" key="7">
    <source>
        <dbReference type="ARBA" id="ARBA00022967"/>
    </source>
</evidence>
<dbReference type="Proteomes" id="UP000245697">
    <property type="component" value="Unassembled WGS sequence"/>
</dbReference>
<dbReference type="InterPro" id="IPR027417">
    <property type="entry name" value="P-loop_NTPase"/>
</dbReference>
<evidence type="ECO:0000256" key="6">
    <source>
        <dbReference type="ARBA" id="ARBA00022840"/>
    </source>
</evidence>
<reference evidence="10 11" key="1">
    <citation type="submission" date="2018-05" db="EMBL/GenBank/DDBJ databases">
        <title>Genomic Encyclopedia of Archaeal and Bacterial Type Strains, Phase II (KMG-II): from individual species to whole genera.</title>
        <authorList>
            <person name="Goeker M."/>
        </authorList>
    </citation>
    <scope>NUCLEOTIDE SEQUENCE [LARGE SCALE GENOMIC DNA]</scope>
    <source>
        <strain evidence="10 11">DSM 45184</strain>
    </source>
</reference>
<dbReference type="GO" id="GO:0005524">
    <property type="term" value="F:ATP binding"/>
    <property type="evidence" value="ECO:0007669"/>
    <property type="project" value="UniProtKB-KW"/>
</dbReference>
<dbReference type="AlphaFoldDB" id="A0A316FVK3"/>
<keyword evidence="7" id="KW-1278">Translocase</keyword>
<dbReference type="Gene3D" id="3.40.50.300">
    <property type="entry name" value="P-loop containing nucleotide triphosphate hydrolases"/>
    <property type="match status" value="2"/>
</dbReference>
<dbReference type="EMBL" id="QGGR01000001">
    <property type="protein sequence ID" value="PWK52095.1"/>
    <property type="molecule type" value="Genomic_DNA"/>
</dbReference>
<keyword evidence="3" id="KW-1003">Cell membrane</keyword>
<comment type="subcellular location">
    <subcellularLocation>
        <location evidence="1">Cell membrane</location>
        <topology evidence="1">Peripheral membrane protein</topology>
    </subcellularLocation>
</comment>
<sequence>MTGPGAGGAASRNEKGEAVMADDKDHEVVLRLTDLVKTFPGVRALDGVQLEVRAGEVHCLLGQNGAGKSTLIKVLSGVHRPDSGTVEWLGEPVAFSNPQAAMKAGIATIYQELDLVDDLTVAENVFLGHEPRRLGFIRRGAMADRTRDILGSLGHEEIPARRMVHALQAAGKQVVSMARALSQEARLLIMDEPSAVLAHDEVENLFRIIRRLTARGIAVIYISHRLDEIREIGDRVTVLKDGRTTASNLSAAQTPTSELVSRMTGRTIEYVFPPRPEPVAREELLRVRDLSRAGEFRDVSLSVAAGEIVGIAGLVGSGRSELLETIYGARRPDTGTVELAGKALRPGSVGSAVRAGMGMAPEERKSQALLLGEPIYRNMTLATFTGLARLGFTNARRERAESDRIAGSLDLRPLDVRRPVGTLSGGNQQKVVVGRWLLGDTRLLLLDEPTRGVDVGARAELYRVIRGLAAEGVGVLLVSSEVPEVLGLSDRVLVMREGRVVHEAPSTEIDEDTVLDLVMAGSLMEGAPA</sequence>
<feature type="domain" description="ABC transporter" evidence="9">
    <location>
        <begin position="279"/>
        <end position="522"/>
    </location>
</feature>
<protein>
    <submittedName>
        <fullName evidence="10">Monosaccharide ABC transporter ATP-binding protein (CUT2 family)</fullName>
    </submittedName>
</protein>
<dbReference type="InterPro" id="IPR003593">
    <property type="entry name" value="AAA+_ATPase"/>
</dbReference>
<dbReference type="InterPro" id="IPR017871">
    <property type="entry name" value="ABC_transporter-like_CS"/>
</dbReference>
<dbReference type="Pfam" id="PF00005">
    <property type="entry name" value="ABC_tran"/>
    <property type="match status" value="2"/>
</dbReference>
<dbReference type="SUPFAM" id="SSF52540">
    <property type="entry name" value="P-loop containing nucleoside triphosphate hydrolases"/>
    <property type="match status" value="2"/>
</dbReference>
<evidence type="ECO:0000313" key="10">
    <source>
        <dbReference type="EMBL" id="PWK52095.1"/>
    </source>
</evidence>
<keyword evidence="11" id="KW-1185">Reference proteome</keyword>
<dbReference type="PROSITE" id="PS50893">
    <property type="entry name" value="ABC_TRANSPORTER_2"/>
    <property type="match status" value="2"/>
</dbReference>